<evidence type="ECO:0000313" key="2">
    <source>
        <dbReference type="EMBL" id="CAK7327845.1"/>
    </source>
</evidence>
<evidence type="ECO:0000313" key="3">
    <source>
        <dbReference type="Proteomes" id="UP001314170"/>
    </source>
</evidence>
<gene>
    <name evidence="2" type="ORF">DCAF_LOCUS5563</name>
</gene>
<reference evidence="2 3" key="1">
    <citation type="submission" date="2024-01" db="EMBL/GenBank/DDBJ databases">
        <authorList>
            <person name="Waweru B."/>
        </authorList>
    </citation>
    <scope>NUCLEOTIDE SEQUENCE [LARGE SCALE GENOMIC DNA]</scope>
</reference>
<feature type="compositionally biased region" description="Basic and acidic residues" evidence="1">
    <location>
        <begin position="20"/>
        <end position="35"/>
    </location>
</feature>
<evidence type="ECO:0000256" key="1">
    <source>
        <dbReference type="SAM" id="MobiDB-lite"/>
    </source>
</evidence>
<keyword evidence="3" id="KW-1185">Reference proteome</keyword>
<protein>
    <submittedName>
        <fullName evidence="2">Uncharacterized protein</fullName>
    </submittedName>
</protein>
<organism evidence="2 3">
    <name type="scientific">Dovyalis caffra</name>
    <dbReference type="NCBI Taxonomy" id="77055"/>
    <lineage>
        <taxon>Eukaryota</taxon>
        <taxon>Viridiplantae</taxon>
        <taxon>Streptophyta</taxon>
        <taxon>Embryophyta</taxon>
        <taxon>Tracheophyta</taxon>
        <taxon>Spermatophyta</taxon>
        <taxon>Magnoliopsida</taxon>
        <taxon>eudicotyledons</taxon>
        <taxon>Gunneridae</taxon>
        <taxon>Pentapetalae</taxon>
        <taxon>rosids</taxon>
        <taxon>fabids</taxon>
        <taxon>Malpighiales</taxon>
        <taxon>Salicaceae</taxon>
        <taxon>Flacourtieae</taxon>
        <taxon>Dovyalis</taxon>
    </lineage>
</organism>
<sequence>MEEHESKGLSPEKNPNNFSHFEDHNEEVKADRKEVSRIVESVSGSLALIT</sequence>
<comment type="caution">
    <text evidence="2">The sequence shown here is derived from an EMBL/GenBank/DDBJ whole genome shotgun (WGS) entry which is preliminary data.</text>
</comment>
<dbReference type="AlphaFoldDB" id="A0AAV1R4B2"/>
<feature type="region of interest" description="Disordered" evidence="1">
    <location>
        <begin position="1"/>
        <end position="35"/>
    </location>
</feature>
<proteinExistence type="predicted"/>
<dbReference type="Proteomes" id="UP001314170">
    <property type="component" value="Unassembled WGS sequence"/>
</dbReference>
<accession>A0AAV1R4B2</accession>
<name>A0AAV1R4B2_9ROSI</name>
<dbReference type="EMBL" id="CAWUPB010000870">
    <property type="protein sequence ID" value="CAK7327845.1"/>
    <property type="molecule type" value="Genomic_DNA"/>
</dbReference>